<dbReference type="AlphaFoldDB" id="A0AAN8ASR3"/>
<dbReference type="EMBL" id="JAUZQC010000009">
    <property type="protein sequence ID" value="KAK5865733.1"/>
    <property type="molecule type" value="Genomic_DNA"/>
</dbReference>
<keyword evidence="3" id="KW-1185">Reference proteome</keyword>
<comment type="caution">
    <text evidence="2">The sequence shown here is derived from an EMBL/GenBank/DDBJ whole genome shotgun (WGS) entry which is preliminary data.</text>
</comment>
<reference evidence="2 3" key="1">
    <citation type="journal article" date="2023" name="Genes (Basel)">
        <title>Chromosome-Level Genome Assembly and Circadian Gene Repertoire of the Patagonia Blennie Eleginops maclovinus-The Closest Ancestral Proxy of Antarctic Cryonotothenioids.</title>
        <authorList>
            <person name="Cheng C.C."/>
            <person name="Rivera-Colon A.G."/>
            <person name="Minhas B.F."/>
            <person name="Wilson L."/>
            <person name="Rayamajhi N."/>
            <person name="Vargas-Chacoff L."/>
            <person name="Catchen J.M."/>
        </authorList>
    </citation>
    <scope>NUCLEOTIDE SEQUENCE [LARGE SCALE GENOMIC DNA]</scope>
    <source>
        <strain evidence="2">JMC-PN-2008</strain>
    </source>
</reference>
<feature type="compositionally biased region" description="Basic and acidic residues" evidence="1">
    <location>
        <begin position="14"/>
        <end position="51"/>
    </location>
</feature>
<reference evidence="2 3" key="2">
    <citation type="journal article" date="2023" name="Mol. Biol. Evol.">
        <title>Genomics of Secondarily Temperate Adaptation in the Only Non-Antarctic Icefish.</title>
        <authorList>
            <person name="Rivera-Colon A.G."/>
            <person name="Rayamajhi N."/>
            <person name="Minhas B.F."/>
            <person name="Madrigal G."/>
            <person name="Bilyk K.T."/>
            <person name="Yoon V."/>
            <person name="Hune M."/>
            <person name="Gregory S."/>
            <person name="Cheng C.H.C."/>
            <person name="Catchen J.M."/>
        </authorList>
    </citation>
    <scope>NUCLEOTIDE SEQUENCE [LARGE SCALE GENOMIC DNA]</scope>
    <source>
        <strain evidence="2">JMC-PN-2008</strain>
    </source>
</reference>
<gene>
    <name evidence="2" type="ORF">PBY51_019978</name>
</gene>
<evidence type="ECO:0000313" key="2">
    <source>
        <dbReference type="EMBL" id="KAK5865733.1"/>
    </source>
</evidence>
<evidence type="ECO:0000256" key="1">
    <source>
        <dbReference type="SAM" id="MobiDB-lite"/>
    </source>
</evidence>
<sequence>MTILFENEISDNMQCDREKAAMEKRREHQERDGLNRVRKSDTHEPCTKDGKQPQADQTEEDHEGLSTGPQRGGKDPQSKRQTGLVLIAN</sequence>
<evidence type="ECO:0000313" key="3">
    <source>
        <dbReference type="Proteomes" id="UP001346869"/>
    </source>
</evidence>
<feature type="region of interest" description="Disordered" evidence="1">
    <location>
        <begin position="1"/>
        <end position="89"/>
    </location>
</feature>
<dbReference type="Proteomes" id="UP001346869">
    <property type="component" value="Unassembled WGS sequence"/>
</dbReference>
<protein>
    <submittedName>
        <fullName evidence="2">Uncharacterized protein</fullName>
    </submittedName>
</protein>
<proteinExistence type="predicted"/>
<name>A0AAN8ASR3_ELEMC</name>
<organism evidence="2 3">
    <name type="scientific">Eleginops maclovinus</name>
    <name type="common">Patagonian blennie</name>
    <name type="synonym">Eleginus maclovinus</name>
    <dbReference type="NCBI Taxonomy" id="56733"/>
    <lineage>
        <taxon>Eukaryota</taxon>
        <taxon>Metazoa</taxon>
        <taxon>Chordata</taxon>
        <taxon>Craniata</taxon>
        <taxon>Vertebrata</taxon>
        <taxon>Euteleostomi</taxon>
        <taxon>Actinopterygii</taxon>
        <taxon>Neopterygii</taxon>
        <taxon>Teleostei</taxon>
        <taxon>Neoteleostei</taxon>
        <taxon>Acanthomorphata</taxon>
        <taxon>Eupercaria</taxon>
        <taxon>Perciformes</taxon>
        <taxon>Notothenioidei</taxon>
        <taxon>Eleginopidae</taxon>
        <taxon>Eleginops</taxon>
    </lineage>
</organism>
<accession>A0AAN8ASR3</accession>